<comment type="caution">
    <text evidence="1">The sequence shown here is derived from an EMBL/GenBank/DDBJ whole genome shotgun (WGS) entry which is preliminary data.</text>
</comment>
<evidence type="ECO:0000313" key="1">
    <source>
        <dbReference type="EMBL" id="NYD26088.1"/>
    </source>
</evidence>
<accession>A0A852R564</accession>
<proteinExistence type="predicted"/>
<keyword evidence="2" id="KW-1185">Reference proteome</keyword>
<evidence type="ECO:0008006" key="3">
    <source>
        <dbReference type="Google" id="ProtNLM"/>
    </source>
</evidence>
<dbReference type="AlphaFoldDB" id="A0A852R564"/>
<dbReference type="EMBL" id="JACCBD010000001">
    <property type="protein sequence ID" value="NYD26088.1"/>
    <property type="molecule type" value="Genomic_DNA"/>
</dbReference>
<gene>
    <name evidence="1" type="ORF">BJ960_000891</name>
</gene>
<evidence type="ECO:0000313" key="2">
    <source>
        <dbReference type="Proteomes" id="UP000586095"/>
    </source>
</evidence>
<dbReference type="RefSeq" id="WP_185986421.1">
    <property type="nucleotide sequence ID" value="NZ_BAAALZ010000002.1"/>
</dbReference>
<name>A0A852R564_9MICO</name>
<organism evidence="1 2">
    <name type="scientific">Leucobacter aridicollis</name>
    <dbReference type="NCBI Taxonomy" id="283878"/>
    <lineage>
        <taxon>Bacteria</taxon>
        <taxon>Bacillati</taxon>
        <taxon>Actinomycetota</taxon>
        <taxon>Actinomycetes</taxon>
        <taxon>Micrococcales</taxon>
        <taxon>Microbacteriaceae</taxon>
        <taxon>Leucobacter</taxon>
    </lineage>
</organism>
<protein>
    <recommendedName>
        <fullName evidence="3">Head-to-tail adaptor</fullName>
    </recommendedName>
</protein>
<dbReference type="Proteomes" id="UP000586095">
    <property type="component" value="Unassembled WGS sequence"/>
</dbReference>
<reference evidence="1 2" key="1">
    <citation type="submission" date="2020-07" db="EMBL/GenBank/DDBJ databases">
        <title>Sequencing the genomes of 1000 actinobacteria strains.</title>
        <authorList>
            <person name="Klenk H.-P."/>
        </authorList>
    </citation>
    <scope>NUCLEOTIDE SEQUENCE [LARGE SCALE GENOMIC DNA]</scope>
    <source>
        <strain evidence="1 2">DSM 17380</strain>
    </source>
</reference>
<sequence>MADEPEVYATVDDLKKRWPDFPLGAEDHAEVLLEDASAMVRARAPDVANVDPGILRIVVCDMVKTVLQSPGDGANVSALNLTAGPFSQQVSYRDSSDLFITSKHAGMLGCGRQRAFTVRMGGTNADP</sequence>